<sequence>MLPLDHASAFTPRDFDRDPVQVARELLGAVLVRPLPDGRVMSGRVVEVEAYDCPRDPSCLAGRFHAVKSQELAAPPGTFVFWVAYRHPLLQVTCREEGVAASVLIRALEPLSGMDAMLEFRPVTRELDLTSGPAKLVQAMGLAPQFRGAPVNGKGLYLRPGEPVPDERVTVTARVGIQAGRNLPWRFTETGSRWLSGGQPSMDLAPAPDETRVS</sequence>
<keyword evidence="4 5" id="KW-0234">DNA repair</keyword>
<keyword evidence="3 5" id="KW-0378">Hydrolase</keyword>
<evidence type="ECO:0000256" key="2">
    <source>
        <dbReference type="ARBA" id="ARBA00022763"/>
    </source>
</evidence>
<evidence type="ECO:0000313" key="8">
    <source>
        <dbReference type="Proteomes" id="UP000635726"/>
    </source>
</evidence>
<dbReference type="AlphaFoldDB" id="A0A917PFC8"/>
<name>A0A917PFC8_9DEIO</name>
<evidence type="ECO:0000313" key="7">
    <source>
        <dbReference type="EMBL" id="GGJ74624.1"/>
    </source>
</evidence>
<dbReference type="NCBIfam" id="TIGR00567">
    <property type="entry name" value="3mg"/>
    <property type="match status" value="1"/>
</dbReference>
<organism evidence="7 8">
    <name type="scientific">Deinococcus aquiradiocola</name>
    <dbReference type="NCBI Taxonomy" id="393059"/>
    <lineage>
        <taxon>Bacteria</taxon>
        <taxon>Thermotogati</taxon>
        <taxon>Deinococcota</taxon>
        <taxon>Deinococci</taxon>
        <taxon>Deinococcales</taxon>
        <taxon>Deinococcaceae</taxon>
        <taxon>Deinococcus</taxon>
    </lineage>
</organism>
<evidence type="ECO:0000256" key="3">
    <source>
        <dbReference type="ARBA" id="ARBA00022801"/>
    </source>
</evidence>
<dbReference type="SUPFAM" id="SSF50486">
    <property type="entry name" value="FMT C-terminal domain-like"/>
    <property type="match status" value="1"/>
</dbReference>
<dbReference type="EMBL" id="BMOE01000005">
    <property type="protein sequence ID" value="GGJ74624.1"/>
    <property type="molecule type" value="Genomic_DNA"/>
</dbReference>
<dbReference type="Proteomes" id="UP000635726">
    <property type="component" value="Unassembled WGS sequence"/>
</dbReference>
<comment type="similarity">
    <text evidence="1 5">Belongs to the DNA glycosylase MPG family.</text>
</comment>
<dbReference type="Gene3D" id="3.10.300.10">
    <property type="entry name" value="Methylpurine-DNA glycosylase (MPG)"/>
    <property type="match status" value="1"/>
</dbReference>
<keyword evidence="8" id="KW-1185">Reference proteome</keyword>
<dbReference type="Pfam" id="PF02245">
    <property type="entry name" value="Pur_DNA_glyco"/>
    <property type="match status" value="1"/>
</dbReference>
<gene>
    <name evidence="7" type="ORF">GCM10008939_18690</name>
</gene>
<dbReference type="GO" id="GO:0003677">
    <property type="term" value="F:DNA binding"/>
    <property type="evidence" value="ECO:0007669"/>
    <property type="project" value="InterPro"/>
</dbReference>
<dbReference type="PANTHER" id="PTHR10429">
    <property type="entry name" value="DNA-3-METHYLADENINE GLYCOSYLASE"/>
    <property type="match status" value="1"/>
</dbReference>
<dbReference type="EC" id="3.2.2.-" evidence="5"/>
<accession>A0A917PFC8</accession>
<evidence type="ECO:0000256" key="4">
    <source>
        <dbReference type="ARBA" id="ARBA00023204"/>
    </source>
</evidence>
<feature type="region of interest" description="Disordered" evidence="6">
    <location>
        <begin position="192"/>
        <end position="214"/>
    </location>
</feature>
<dbReference type="RefSeq" id="WP_188962689.1">
    <property type="nucleotide sequence ID" value="NZ_BMOE01000005.1"/>
</dbReference>
<protein>
    <recommendedName>
        <fullName evidence="5">Putative 3-methyladenine DNA glycosylase</fullName>
        <ecNumber evidence="5">3.2.2.-</ecNumber>
    </recommendedName>
</protein>
<evidence type="ECO:0000256" key="1">
    <source>
        <dbReference type="ARBA" id="ARBA00009232"/>
    </source>
</evidence>
<dbReference type="HAMAP" id="MF_00527">
    <property type="entry name" value="3MGH"/>
    <property type="match status" value="1"/>
</dbReference>
<dbReference type="InterPro" id="IPR011034">
    <property type="entry name" value="Formyl_transferase-like_C_sf"/>
</dbReference>
<evidence type="ECO:0000256" key="5">
    <source>
        <dbReference type="HAMAP-Rule" id="MF_00527"/>
    </source>
</evidence>
<dbReference type="PANTHER" id="PTHR10429:SF0">
    <property type="entry name" value="DNA-3-METHYLADENINE GLYCOSYLASE"/>
    <property type="match status" value="1"/>
</dbReference>
<reference evidence="7" key="2">
    <citation type="submission" date="2020-09" db="EMBL/GenBank/DDBJ databases">
        <authorList>
            <person name="Sun Q."/>
            <person name="Ohkuma M."/>
        </authorList>
    </citation>
    <scope>NUCLEOTIDE SEQUENCE</scope>
    <source>
        <strain evidence="7">JCM 14371</strain>
    </source>
</reference>
<dbReference type="GO" id="GO:0003905">
    <property type="term" value="F:alkylbase DNA N-glycosylase activity"/>
    <property type="evidence" value="ECO:0007669"/>
    <property type="project" value="InterPro"/>
</dbReference>
<reference evidence="7" key="1">
    <citation type="journal article" date="2014" name="Int. J. Syst. Evol. Microbiol.">
        <title>Complete genome sequence of Corynebacterium casei LMG S-19264T (=DSM 44701T), isolated from a smear-ripened cheese.</title>
        <authorList>
            <consortium name="US DOE Joint Genome Institute (JGI-PGF)"/>
            <person name="Walter F."/>
            <person name="Albersmeier A."/>
            <person name="Kalinowski J."/>
            <person name="Ruckert C."/>
        </authorList>
    </citation>
    <scope>NUCLEOTIDE SEQUENCE</scope>
    <source>
        <strain evidence="7">JCM 14371</strain>
    </source>
</reference>
<proteinExistence type="inferred from homology"/>
<dbReference type="GO" id="GO:0006284">
    <property type="term" value="P:base-excision repair"/>
    <property type="evidence" value="ECO:0007669"/>
    <property type="project" value="InterPro"/>
</dbReference>
<dbReference type="InterPro" id="IPR003180">
    <property type="entry name" value="MPG"/>
</dbReference>
<dbReference type="InterPro" id="IPR036995">
    <property type="entry name" value="MPG_sf"/>
</dbReference>
<keyword evidence="2 5" id="KW-0227">DNA damage</keyword>
<evidence type="ECO:0000256" key="6">
    <source>
        <dbReference type="SAM" id="MobiDB-lite"/>
    </source>
</evidence>
<comment type="caution">
    <text evidence="7">The sequence shown here is derived from an EMBL/GenBank/DDBJ whole genome shotgun (WGS) entry which is preliminary data.</text>
</comment>
<dbReference type="CDD" id="cd00540">
    <property type="entry name" value="AAG"/>
    <property type="match status" value="1"/>
</dbReference>